<feature type="domain" description="Cytochrome c" evidence="6">
    <location>
        <begin position="99"/>
        <end position="183"/>
    </location>
</feature>
<gene>
    <name evidence="7" type="ORF">ODE01S_04630</name>
</gene>
<evidence type="ECO:0000256" key="2">
    <source>
        <dbReference type="ARBA" id="ARBA00022723"/>
    </source>
</evidence>
<evidence type="ECO:0000313" key="8">
    <source>
        <dbReference type="Proteomes" id="UP000321827"/>
    </source>
</evidence>
<keyword evidence="3 4" id="KW-0408">Iron</keyword>
<evidence type="ECO:0000313" key="7">
    <source>
        <dbReference type="EMBL" id="GEM89029.1"/>
    </source>
</evidence>
<reference evidence="7 8" key="1">
    <citation type="submission" date="2019-07" db="EMBL/GenBank/DDBJ databases">
        <title>Whole genome shotgun sequence of Oceanithermus desulfurans NBRC 100063.</title>
        <authorList>
            <person name="Hosoyama A."/>
            <person name="Uohara A."/>
            <person name="Ohji S."/>
            <person name="Ichikawa N."/>
        </authorList>
    </citation>
    <scope>NUCLEOTIDE SEQUENCE [LARGE SCALE GENOMIC DNA]</scope>
    <source>
        <strain evidence="7 8">NBRC 100063</strain>
    </source>
</reference>
<dbReference type="RefSeq" id="WP_147145408.1">
    <property type="nucleotide sequence ID" value="NZ_BJXN01000002.1"/>
</dbReference>
<dbReference type="OrthoDB" id="9809720at2"/>
<dbReference type="GO" id="GO:0009055">
    <property type="term" value="F:electron transfer activity"/>
    <property type="evidence" value="ECO:0007669"/>
    <property type="project" value="InterPro"/>
</dbReference>
<dbReference type="Gene3D" id="1.10.760.10">
    <property type="entry name" value="Cytochrome c-like domain"/>
    <property type="match status" value="2"/>
</dbReference>
<evidence type="ECO:0000256" key="5">
    <source>
        <dbReference type="SAM" id="SignalP"/>
    </source>
</evidence>
<evidence type="ECO:0000256" key="3">
    <source>
        <dbReference type="ARBA" id="ARBA00023004"/>
    </source>
</evidence>
<dbReference type="EMBL" id="BJXN01000002">
    <property type="protein sequence ID" value="GEM89029.1"/>
    <property type="molecule type" value="Genomic_DNA"/>
</dbReference>
<proteinExistence type="predicted"/>
<keyword evidence="1 4" id="KW-0349">Heme</keyword>
<dbReference type="AlphaFoldDB" id="A0A511RHB5"/>
<organism evidence="7 8">
    <name type="scientific">Oceanithermus desulfurans NBRC 100063</name>
    <dbReference type="NCBI Taxonomy" id="1227550"/>
    <lineage>
        <taxon>Bacteria</taxon>
        <taxon>Thermotogati</taxon>
        <taxon>Deinococcota</taxon>
        <taxon>Deinococci</taxon>
        <taxon>Thermales</taxon>
        <taxon>Thermaceae</taxon>
        <taxon>Oceanithermus</taxon>
    </lineage>
</organism>
<dbReference type="InterPro" id="IPR036909">
    <property type="entry name" value="Cyt_c-like_dom_sf"/>
</dbReference>
<comment type="caution">
    <text evidence="7">The sequence shown here is derived from an EMBL/GenBank/DDBJ whole genome shotgun (WGS) entry which is preliminary data.</text>
</comment>
<sequence>MRRFNPAILARLGVLLALAAAGSLLPPAPGAELVYRNCTECHALTTVLAARGLDRPGWSAVLERMEGYGLALSHEERARLLDYLAAQLGDRPAPTPATPAAADGKALYQEHCAACHQDPERAPLLRDRPAWREHPDYVAQVVLFGLSGPLYQDGRAYDAPMEPLPFLSDAQVAAIVEYLTQRPFTAESVARERAKGLTPSLVRLLRPAP</sequence>
<evidence type="ECO:0000256" key="1">
    <source>
        <dbReference type="ARBA" id="ARBA00022617"/>
    </source>
</evidence>
<evidence type="ECO:0000259" key="6">
    <source>
        <dbReference type="PROSITE" id="PS51007"/>
    </source>
</evidence>
<dbReference type="PROSITE" id="PS51007">
    <property type="entry name" value="CYTC"/>
    <property type="match status" value="1"/>
</dbReference>
<feature type="signal peptide" evidence="5">
    <location>
        <begin position="1"/>
        <end position="19"/>
    </location>
</feature>
<accession>A0A511RHB5</accession>
<dbReference type="InterPro" id="IPR009056">
    <property type="entry name" value="Cyt_c-like_dom"/>
</dbReference>
<dbReference type="SUPFAM" id="SSF46626">
    <property type="entry name" value="Cytochrome c"/>
    <property type="match status" value="2"/>
</dbReference>
<keyword evidence="5" id="KW-0732">Signal</keyword>
<feature type="chain" id="PRO_5021844273" evidence="5">
    <location>
        <begin position="20"/>
        <end position="209"/>
    </location>
</feature>
<keyword evidence="2 4" id="KW-0479">Metal-binding</keyword>
<dbReference type="Proteomes" id="UP000321827">
    <property type="component" value="Unassembled WGS sequence"/>
</dbReference>
<name>A0A511RHB5_9DEIN</name>
<protein>
    <submittedName>
        <fullName evidence="7">Cytochrome c552</fullName>
    </submittedName>
</protein>
<dbReference type="Pfam" id="PF13442">
    <property type="entry name" value="Cytochrome_CBB3"/>
    <property type="match status" value="1"/>
</dbReference>
<dbReference type="GO" id="GO:0020037">
    <property type="term" value="F:heme binding"/>
    <property type="evidence" value="ECO:0007669"/>
    <property type="project" value="InterPro"/>
</dbReference>
<evidence type="ECO:0000256" key="4">
    <source>
        <dbReference type="PROSITE-ProRule" id="PRU00433"/>
    </source>
</evidence>
<dbReference type="GO" id="GO:0046872">
    <property type="term" value="F:metal ion binding"/>
    <property type="evidence" value="ECO:0007669"/>
    <property type="project" value="UniProtKB-KW"/>
</dbReference>